<keyword evidence="2" id="KW-0732">Signal</keyword>
<reference evidence="4" key="1">
    <citation type="submission" date="2015-02" db="EMBL/GenBank/DDBJ databases">
        <title>Genome sequencing for Strongylocentrotus purpuratus.</title>
        <authorList>
            <person name="Murali S."/>
            <person name="Liu Y."/>
            <person name="Vee V."/>
            <person name="English A."/>
            <person name="Wang M."/>
            <person name="Skinner E."/>
            <person name="Han Y."/>
            <person name="Muzny D.M."/>
            <person name="Worley K.C."/>
            <person name="Gibbs R.A."/>
        </authorList>
    </citation>
    <scope>NUCLEOTIDE SEQUENCE</scope>
</reference>
<organism evidence="3 4">
    <name type="scientific">Strongylocentrotus purpuratus</name>
    <name type="common">Purple sea urchin</name>
    <dbReference type="NCBI Taxonomy" id="7668"/>
    <lineage>
        <taxon>Eukaryota</taxon>
        <taxon>Metazoa</taxon>
        <taxon>Echinodermata</taxon>
        <taxon>Eleutherozoa</taxon>
        <taxon>Echinozoa</taxon>
        <taxon>Echinoidea</taxon>
        <taxon>Euechinoidea</taxon>
        <taxon>Echinacea</taxon>
        <taxon>Camarodonta</taxon>
        <taxon>Echinidea</taxon>
        <taxon>Strongylocentrotidae</taxon>
        <taxon>Strongylocentrotus</taxon>
    </lineage>
</organism>
<feature type="signal peptide" evidence="2">
    <location>
        <begin position="1"/>
        <end position="26"/>
    </location>
</feature>
<evidence type="ECO:0000313" key="3">
    <source>
        <dbReference type="EnsemblMetazoa" id="XP_030840926"/>
    </source>
</evidence>
<dbReference type="Proteomes" id="UP000007110">
    <property type="component" value="Unassembled WGS sequence"/>
</dbReference>
<evidence type="ECO:0000256" key="1">
    <source>
        <dbReference type="SAM" id="MobiDB-lite"/>
    </source>
</evidence>
<feature type="chain" id="PRO_5029670792" evidence="2">
    <location>
        <begin position="27"/>
        <end position="216"/>
    </location>
</feature>
<dbReference type="InParanoid" id="A0A7M7NSS1"/>
<name>A0A7M7NSS1_STRPU</name>
<reference evidence="3" key="2">
    <citation type="submission" date="2021-01" db="UniProtKB">
        <authorList>
            <consortium name="EnsemblMetazoa"/>
        </authorList>
    </citation>
    <scope>IDENTIFICATION</scope>
</reference>
<feature type="region of interest" description="Disordered" evidence="1">
    <location>
        <begin position="27"/>
        <end position="66"/>
    </location>
</feature>
<dbReference type="EnsemblMetazoa" id="XM_030985066">
    <property type="protein sequence ID" value="XP_030840926"/>
    <property type="gene ID" value="LOC100891452"/>
</dbReference>
<dbReference type="GeneID" id="100891452"/>
<feature type="compositionally biased region" description="Low complexity" evidence="1">
    <location>
        <begin position="28"/>
        <end position="66"/>
    </location>
</feature>
<accession>A0A7M7NSS1</accession>
<proteinExistence type="predicted"/>
<sequence length="216" mass="22173">MGANMFYLAVTLFCVLGGAFLVKADGEATTPTPAPTIATEMTTDGVSTSGHSTSGNSSSGSTGNMTTSMVTEAAGITSGGGNVQCLVCTGDMDSTCNSDEPVSSMTGIVRVDTCRSCRVNKVDGGKDTNITAISRLCNMTDACPSDLADPMDFRCNEAASIRACEWCCVGNSCNNFNRNGGNALVAGLVIDGWSTNKLLYVVMSAMAVSMSIPTMG</sequence>
<dbReference type="RefSeq" id="XP_030840926.1">
    <property type="nucleotide sequence ID" value="XM_030985066.1"/>
</dbReference>
<evidence type="ECO:0000313" key="4">
    <source>
        <dbReference type="Proteomes" id="UP000007110"/>
    </source>
</evidence>
<protein>
    <submittedName>
        <fullName evidence="3">Uncharacterized protein</fullName>
    </submittedName>
</protein>
<evidence type="ECO:0000256" key="2">
    <source>
        <dbReference type="SAM" id="SignalP"/>
    </source>
</evidence>
<dbReference type="KEGG" id="spu:100891452"/>
<dbReference type="AlphaFoldDB" id="A0A7M7NSS1"/>
<keyword evidence="4" id="KW-1185">Reference proteome</keyword>